<evidence type="ECO:0008006" key="9">
    <source>
        <dbReference type="Google" id="ProtNLM"/>
    </source>
</evidence>
<dbReference type="Pfam" id="PF00118">
    <property type="entry name" value="Cpn60_TCP1"/>
    <property type="match status" value="1"/>
</dbReference>
<dbReference type="GO" id="GO:0005524">
    <property type="term" value="F:ATP binding"/>
    <property type="evidence" value="ECO:0007669"/>
    <property type="project" value="UniProtKB-KW"/>
</dbReference>
<sequence>MESTSSEAQVTQSGQAIAINNICCSQLAELFGPMFGPNGSVKALLSGGQQLNLTKDGNSLCKDIQFTHPTSILITRTASSLYNSNGDGTIAFILLACECFKEAYKYYCEGTSLPLVINSLQLALKDVSELIQNSAVPLSDKTLRQLVFTSLSTKVRNPGFLVDIVLKAMASLNRSFDTNMIEILKMEEGDIADSIFVDGLVLDHGGRHYTMPTHVENVCVLTANMSLEYEKPEVNAEFCYSSAQQREQLALSEREFIAEKAKKIADLANTLKREGKALVLINEKGIDPYSLEILANAGVLALRRAKRRNLERLVNMCGGKLVTQVSQLCKENLGFCQKVTVKTINENKYTFIEGTPLKGSCTILLRGDSDYERISRSIKGTVNSLAIAIQTKCCIYGGIDLYKSIITTLNEKMQNVHHSDAVGYKILSRAFEGLIKTLLRNDDKNINEELVRLFRENEPDQNVVENIKVVNSCITNAVITTINLLMCDEIILAGKSINQGSKGTEQ</sequence>
<dbReference type="VEuPathDB" id="MicrosporidiaDB:VICG_00446"/>
<dbReference type="Proteomes" id="UP000011082">
    <property type="component" value="Unassembled WGS sequence"/>
</dbReference>
<comment type="function">
    <text evidence="1">Molecular chaperone; assists the folding of proteins upon ATP hydrolysis.</text>
</comment>
<dbReference type="GO" id="GO:0140662">
    <property type="term" value="F:ATP-dependent protein folding chaperone"/>
    <property type="evidence" value="ECO:0007669"/>
    <property type="project" value="InterPro"/>
</dbReference>
<dbReference type="InterPro" id="IPR027413">
    <property type="entry name" value="GROEL-like_equatorial_sf"/>
</dbReference>
<dbReference type="FunCoup" id="L2GN71">
    <property type="interactions" value="191"/>
</dbReference>
<keyword evidence="5" id="KW-0067">ATP-binding</keyword>
<dbReference type="RefSeq" id="XP_007603899.1">
    <property type="nucleotide sequence ID" value="XM_007603837.1"/>
</dbReference>
<dbReference type="SUPFAM" id="SSF52029">
    <property type="entry name" value="GroEL apical domain-like"/>
    <property type="match status" value="1"/>
</dbReference>
<dbReference type="OrthoDB" id="10052040at2759"/>
<dbReference type="InterPro" id="IPR027410">
    <property type="entry name" value="TCP-1-like_intermed_sf"/>
</dbReference>
<dbReference type="Gene3D" id="3.30.260.10">
    <property type="entry name" value="TCP-1-like chaperonin intermediate domain"/>
    <property type="match status" value="1"/>
</dbReference>
<dbReference type="PANTHER" id="PTHR11353">
    <property type="entry name" value="CHAPERONIN"/>
    <property type="match status" value="1"/>
</dbReference>
<keyword evidence="6" id="KW-0143">Chaperone</keyword>
<evidence type="ECO:0000256" key="6">
    <source>
        <dbReference type="ARBA" id="ARBA00023186"/>
    </source>
</evidence>
<evidence type="ECO:0000256" key="5">
    <source>
        <dbReference type="ARBA" id="ARBA00022840"/>
    </source>
</evidence>
<dbReference type="InterPro" id="IPR017998">
    <property type="entry name" value="Chaperone_TCP-1"/>
</dbReference>
<evidence type="ECO:0000256" key="3">
    <source>
        <dbReference type="ARBA" id="ARBA00011381"/>
    </source>
</evidence>
<dbReference type="AlphaFoldDB" id="L2GN71"/>
<protein>
    <recommendedName>
        <fullName evidence="9">T-complex protein 1, zeta subunit</fullName>
    </recommendedName>
</protein>
<dbReference type="SUPFAM" id="SSF48592">
    <property type="entry name" value="GroEL equatorial domain-like"/>
    <property type="match status" value="1"/>
</dbReference>
<keyword evidence="8" id="KW-1185">Reference proteome</keyword>
<reference evidence="8" key="1">
    <citation type="submission" date="2011-05" db="EMBL/GenBank/DDBJ databases">
        <title>The genome sequence of Vittaforma corneae strain ATCC 50505.</title>
        <authorList>
            <consortium name="The Broad Institute Genome Sequencing Platform"/>
            <person name="Cuomo C."/>
            <person name="Didier E."/>
            <person name="Bowers L."/>
            <person name="Young S.K."/>
            <person name="Zeng Q."/>
            <person name="Gargeya S."/>
            <person name="Fitzgerald M."/>
            <person name="Haas B."/>
            <person name="Abouelleil A."/>
            <person name="Alvarado L."/>
            <person name="Arachchi H.M."/>
            <person name="Berlin A."/>
            <person name="Chapman S.B."/>
            <person name="Gearin G."/>
            <person name="Goldberg J."/>
            <person name="Griggs A."/>
            <person name="Gujja S."/>
            <person name="Hansen M."/>
            <person name="Heiman D."/>
            <person name="Howarth C."/>
            <person name="Larimer J."/>
            <person name="Lui A."/>
            <person name="MacDonald P.J.P."/>
            <person name="McCowen C."/>
            <person name="Montmayeur A."/>
            <person name="Murphy C."/>
            <person name="Neiman D."/>
            <person name="Pearson M."/>
            <person name="Priest M."/>
            <person name="Roberts A."/>
            <person name="Saif S."/>
            <person name="Shea T."/>
            <person name="Sisk P."/>
            <person name="Stolte C."/>
            <person name="Sykes S."/>
            <person name="Wortman J."/>
            <person name="Nusbaum C."/>
            <person name="Birren B."/>
        </authorList>
    </citation>
    <scope>NUCLEOTIDE SEQUENCE [LARGE SCALE GENOMIC DNA]</scope>
    <source>
        <strain evidence="8">ATCC 50505</strain>
    </source>
</reference>
<gene>
    <name evidence="7" type="ORF">VICG_00446</name>
</gene>
<evidence type="ECO:0000256" key="2">
    <source>
        <dbReference type="ARBA" id="ARBA00008020"/>
    </source>
</evidence>
<keyword evidence="4" id="KW-0547">Nucleotide-binding</keyword>
<dbReference type="InterPro" id="IPR027409">
    <property type="entry name" value="GroEL-like_apical_dom_sf"/>
</dbReference>
<proteinExistence type="inferred from homology"/>
<dbReference type="InParanoid" id="L2GN71"/>
<name>L2GN71_VITCO</name>
<organism evidence="7 8">
    <name type="scientific">Vittaforma corneae (strain ATCC 50505)</name>
    <name type="common">Microsporidian parasite</name>
    <name type="synonym">Nosema corneum</name>
    <dbReference type="NCBI Taxonomy" id="993615"/>
    <lineage>
        <taxon>Eukaryota</taxon>
        <taxon>Fungi</taxon>
        <taxon>Fungi incertae sedis</taxon>
        <taxon>Microsporidia</taxon>
        <taxon>Nosematidae</taxon>
        <taxon>Vittaforma</taxon>
    </lineage>
</organism>
<comment type="subunit">
    <text evidence="3">Component of the T-complex protein 1 (TCP1) complex.</text>
</comment>
<evidence type="ECO:0000256" key="4">
    <source>
        <dbReference type="ARBA" id="ARBA00022741"/>
    </source>
</evidence>
<dbReference type="STRING" id="993615.L2GN71"/>
<accession>L2GN71</accession>
<dbReference type="Gene3D" id="3.50.7.10">
    <property type="entry name" value="GroEL"/>
    <property type="match status" value="1"/>
</dbReference>
<evidence type="ECO:0000313" key="7">
    <source>
        <dbReference type="EMBL" id="ELA42348.1"/>
    </source>
</evidence>
<evidence type="ECO:0000313" key="8">
    <source>
        <dbReference type="Proteomes" id="UP000011082"/>
    </source>
</evidence>
<dbReference type="GO" id="GO:0005832">
    <property type="term" value="C:chaperonin-containing T-complex"/>
    <property type="evidence" value="ECO:0007669"/>
    <property type="project" value="EnsemblFungi"/>
</dbReference>
<dbReference type="InterPro" id="IPR002423">
    <property type="entry name" value="Cpn60/GroEL/TCP-1"/>
</dbReference>
<dbReference type="GO" id="GO:0051082">
    <property type="term" value="F:unfolded protein binding"/>
    <property type="evidence" value="ECO:0007669"/>
    <property type="project" value="EnsemblFungi"/>
</dbReference>
<dbReference type="OMA" id="KNAIEDX"/>
<dbReference type="SUPFAM" id="SSF54849">
    <property type="entry name" value="GroEL-intermediate domain like"/>
    <property type="match status" value="1"/>
</dbReference>
<dbReference type="GeneID" id="19881164"/>
<comment type="similarity">
    <text evidence="2">Belongs to the TCP-1 chaperonin family.</text>
</comment>
<evidence type="ECO:0000256" key="1">
    <source>
        <dbReference type="ARBA" id="ARBA00002912"/>
    </source>
</evidence>
<dbReference type="HOGENOM" id="CLU_008891_3_1_1"/>
<dbReference type="EMBL" id="JH370132">
    <property type="protein sequence ID" value="ELA42348.1"/>
    <property type="molecule type" value="Genomic_DNA"/>
</dbReference>
<dbReference type="Gene3D" id="1.10.560.10">
    <property type="entry name" value="GroEL-like equatorial domain"/>
    <property type="match status" value="1"/>
</dbReference>